<dbReference type="GO" id="GO:0004792">
    <property type="term" value="F:thiosulfate-cyanide sulfurtransferase activity"/>
    <property type="evidence" value="ECO:0007669"/>
    <property type="project" value="TreeGrafter"/>
</dbReference>
<dbReference type="Pfam" id="PF00899">
    <property type="entry name" value="ThiF"/>
    <property type="match status" value="1"/>
</dbReference>
<dbReference type="GO" id="GO:0032447">
    <property type="term" value="P:protein urmylation"/>
    <property type="evidence" value="ECO:0007669"/>
    <property type="project" value="TreeGrafter"/>
</dbReference>
<dbReference type="PANTHER" id="PTHR10953:SF102">
    <property type="entry name" value="ADENYLYLTRANSFERASE AND SULFURTRANSFERASE MOCS3"/>
    <property type="match status" value="1"/>
</dbReference>
<evidence type="ECO:0000313" key="3">
    <source>
        <dbReference type="Proteomes" id="UP000663861"/>
    </source>
</evidence>
<comment type="caution">
    <text evidence="2">The sequence shown here is derived from an EMBL/GenBank/DDBJ whole genome shotgun (WGS) entry which is preliminary data.</text>
</comment>
<accession>A0A8H2XKF0</accession>
<dbReference type="Proteomes" id="UP000663861">
    <property type="component" value="Unassembled WGS sequence"/>
</dbReference>
<dbReference type="InterPro" id="IPR045886">
    <property type="entry name" value="ThiF/MoeB/HesA"/>
</dbReference>
<dbReference type="PANTHER" id="PTHR10953">
    <property type="entry name" value="UBIQUITIN-ACTIVATING ENZYME E1"/>
    <property type="match status" value="1"/>
</dbReference>
<dbReference type="GO" id="GO:0042292">
    <property type="term" value="F:URM1 activating enzyme activity"/>
    <property type="evidence" value="ECO:0007669"/>
    <property type="project" value="TreeGrafter"/>
</dbReference>
<dbReference type="AlphaFoldDB" id="A0A8H2XKF0"/>
<feature type="domain" description="THIF-type NAD/FAD binding fold" evidence="1">
    <location>
        <begin position="55"/>
        <end position="329"/>
    </location>
</feature>
<evidence type="ECO:0000259" key="1">
    <source>
        <dbReference type="Pfam" id="PF00899"/>
    </source>
</evidence>
<dbReference type="InterPro" id="IPR035985">
    <property type="entry name" value="Ubiquitin-activating_enz"/>
</dbReference>
<reference evidence="2" key="1">
    <citation type="submission" date="2021-01" db="EMBL/GenBank/DDBJ databases">
        <authorList>
            <person name="Kaushik A."/>
        </authorList>
    </citation>
    <scope>NUCLEOTIDE SEQUENCE</scope>
    <source>
        <strain evidence="2">AG4-RS23</strain>
    </source>
</reference>
<dbReference type="Gene3D" id="3.40.50.720">
    <property type="entry name" value="NAD(P)-binding Rossmann-like Domain"/>
    <property type="match status" value="1"/>
</dbReference>
<evidence type="ECO:0000313" key="2">
    <source>
        <dbReference type="EMBL" id="CAE6427494.1"/>
    </source>
</evidence>
<organism evidence="2 3">
    <name type="scientific">Rhizoctonia solani</name>
    <dbReference type="NCBI Taxonomy" id="456999"/>
    <lineage>
        <taxon>Eukaryota</taxon>
        <taxon>Fungi</taxon>
        <taxon>Dikarya</taxon>
        <taxon>Basidiomycota</taxon>
        <taxon>Agaricomycotina</taxon>
        <taxon>Agaricomycetes</taxon>
        <taxon>Cantharellales</taxon>
        <taxon>Ceratobasidiaceae</taxon>
        <taxon>Rhizoctonia</taxon>
    </lineage>
</organism>
<dbReference type="GO" id="GO:0005737">
    <property type="term" value="C:cytoplasm"/>
    <property type="evidence" value="ECO:0007669"/>
    <property type="project" value="TreeGrafter"/>
</dbReference>
<dbReference type="SUPFAM" id="SSF69572">
    <property type="entry name" value="Activating enzymes of the ubiquitin-like proteins"/>
    <property type="match status" value="1"/>
</dbReference>
<dbReference type="GO" id="GO:0016779">
    <property type="term" value="F:nucleotidyltransferase activity"/>
    <property type="evidence" value="ECO:0007669"/>
    <property type="project" value="TreeGrafter"/>
</dbReference>
<dbReference type="GO" id="GO:0002143">
    <property type="term" value="P:tRNA wobble position uridine thiolation"/>
    <property type="evidence" value="ECO:0007669"/>
    <property type="project" value="TreeGrafter"/>
</dbReference>
<name>A0A8H2XKF0_9AGAM</name>
<gene>
    <name evidence="2" type="ORF">RDB_LOCUS21270</name>
</gene>
<proteinExistence type="predicted"/>
<dbReference type="InterPro" id="IPR000594">
    <property type="entry name" value="ThiF_NAD_FAD-bd"/>
</dbReference>
<dbReference type="CDD" id="cd00757">
    <property type="entry name" value="ThiF_MoeB_HesA_family"/>
    <property type="match status" value="1"/>
</dbReference>
<dbReference type="EMBL" id="CAJMWY010000308">
    <property type="protein sequence ID" value="CAE6427494.1"/>
    <property type="molecule type" value="Genomic_DNA"/>
</dbReference>
<protein>
    <recommendedName>
        <fullName evidence="1">THIF-type NAD/FAD binding fold domain-containing protein</fullName>
    </recommendedName>
</protein>
<sequence>MTESNELESLRTRVKLLEAQVRSLGHEPVGITTNPAVDNPVDKEGHLRLDEYIRYGRQMILPGFGLPCNEAQLALHNSSILVLGAGGLGCPALMYLVAAGVGKITIVDHDSVEVSNLHRQVLHGIDMVGKPKVESARQALLRINPSIDIVTHCTSLTLATLPIIFAPNAHFHAVLDCTDTPSTRYLLSDVTARLSIPLISGAAQRTDGQLVVYNFPPSMPWGTTDPSGLNDYSPKDTADSINSTGPCMRCIFPSVSRTGAGAERCSEVGVLGPVVGVIGVLMALETIKILTGFGVDECQLHKPSMLLFTGLSPRPFRNIKLRPRQPVCPGCSTQPPRNLPQNLAVSEFMTNATSLEDSYTQYCDIRGSHVDDPILSGERGGEPGTRVKASVSAHSPALSHKVTWEPSNYINFGRTTR</sequence>